<dbReference type="EnsemblMetazoa" id="CapteT187497">
    <property type="protein sequence ID" value="CapteP187497"/>
    <property type="gene ID" value="CapteG187497"/>
</dbReference>
<reference evidence="4" key="1">
    <citation type="submission" date="2012-12" db="EMBL/GenBank/DDBJ databases">
        <authorList>
            <person name="Hellsten U."/>
            <person name="Grimwood J."/>
            <person name="Chapman J.A."/>
            <person name="Shapiro H."/>
            <person name="Aerts A."/>
            <person name="Otillar R.P."/>
            <person name="Terry A.Y."/>
            <person name="Boore J.L."/>
            <person name="Simakov O."/>
            <person name="Marletaz F."/>
            <person name="Cho S.-J."/>
            <person name="Edsinger-Gonzales E."/>
            <person name="Havlak P."/>
            <person name="Kuo D.-H."/>
            <person name="Larsson T."/>
            <person name="Lv J."/>
            <person name="Arendt D."/>
            <person name="Savage R."/>
            <person name="Osoegawa K."/>
            <person name="de Jong P."/>
            <person name="Lindberg D.R."/>
            <person name="Seaver E.C."/>
            <person name="Weisblat D.A."/>
            <person name="Putnam N.H."/>
            <person name="Grigoriev I.V."/>
            <person name="Rokhsar D.S."/>
        </authorList>
    </citation>
    <scope>NUCLEOTIDE SEQUENCE</scope>
    <source>
        <strain evidence="4">I ESC-2004</strain>
    </source>
</reference>
<evidence type="ECO:0000313" key="3">
    <source>
        <dbReference type="EnsemblMetazoa" id="CapteP187497"/>
    </source>
</evidence>
<proteinExistence type="predicted"/>
<dbReference type="EMBL" id="KB309212">
    <property type="protein sequence ID" value="ELT95168.1"/>
    <property type="molecule type" value="Genomic_DNA"/>
</dbReference>
<dbReference type="HOGENOM" id="CLU_530235_0_0_1"/>
<reference evidence="3" key="3">
    <citation type="submission" date="2015-06" db="UniProtKB">
        <authorList>
            <consortium name="EnsemblMetazoa"/>
        </authorList>
    </citation>
    <scope>IDENTIFICATION</scope>
</reference>
<organism evidence="2">
    <name type="scientific">Capitella teleta</name>
    <name type="common">Polychaete worm</name>
    <dbReference type="NCBI Taxonomy" id="283909"/>
    <lineage>
        <taxon>Eukaryota</taxon>
        <taxon>Metazoa</taxon>
        <taxon>Spiralia</taxon>
        <taxon>Lophotrochozoa</taxon>
        <taxon>Annelida</taxon>
        <taxon>Polychaeta</taxon>
        <taxon>Sedentaria</taxon>
        <taxon>Scolecida</taxon>
        <taxon>Capitellidae</taxon>
        <taxon>Capitella</taxon>
    </lineage>
</organism>
<evidence type="ECO:0000313" key="2">
    <source>
        <dbReference type="EMBL" id="ELT95168.1"/>
    </source>
</evidence>
<reference evidence="2 4" key="2">
    <citation type="journal article" date="2013" name="Nature">
        <title>Insights into bilaterian evolution from three spiralian genomes.</title>
        <authorList>
            <person name="Simakov O."/>
            <person name="Marletaz F."/>
            <person name="Cho S.J."/>
            <person name="Edsinger-Gonzales E."/>
            <person name="Havlak P."/>
            <person name="Hellsten U."/>
            <person name="Kuo D.H."/>
            <person name="Larsson T."/>
            <person name="Lv J."/>
            <person name="Arendt D."/>
            <person name="Savage R."/>
            <person name="Osoegawa K."/>
            <person name="de Jong P."/>
            <person name="Grimwood J."/>
            <person name="Chapman J.A."/>
            <person name="Shapiro H."/>
            <person name="Aerts A."/>
            <person name="Otillar R.P."/>
            <person name="Terry A.Y."/>
            <person name="Boore J.L."/>
            <person name="Grigoriev I.V."/>
            <person name="Lindberg D.R."/>
            <person name="Seaver E.C."/>
            <person name="Weisblat D.A."/>
            <person name="Putnam N.H."/>
            <person name="Rokhsar D.S."/>
        </authorList>
    </citation>
    <scope>NUCLEOTIDE SEQUENCE</scope>
    <source>
        <strain evidence="2 4">I ESC-2004</strain>
    </source>
</reference>
<sequence>MLIQELESPLQLFGLENADLRASFILSVTKDILMSDSSSSYYSSSTSLCTDITVEFSFSFQIGDLAVRESSAEILNHVFSHPNLDKHYLLPCPIPAYLQRDPEMKILSLTVKIGPLWTISVVKRIAPIQNPYRIGEETRVVIPVNEETVKETLEHLFDEKHPNAAVQRGRSDKCTSEMESILEDTMADHCVHDRLPATPVGIFWTDEKAWKRMNQGDSDSRCFFHTNSDSDSITDLPKHVNLAFLKARITTRAAGRHDNEAGFIPLPHRRTNMNYIIPQLFNLDQACLTNYLKRSVMEASLKHAPSLPKLSHYILGAYHVTTTFQKLNWRGEGESSHPAFDVSHYAPLARYYGLLPSASSYEAKELTFCNGRLVRYIFYDGEGQVQEEGGGGGKRSSGGGGQESVEVPRPNAELQDLKDILSQQRELQLHVSSQINNTSALGDDDSDNLKKKISEVLYQSVRGILRKLPIIVNFTPRLERIIQHDAFHGQGAIYSGPWTSSSTEISTGRERDFS</sequence>
<feature type="compositionally biased region" description="Gly residues" evidence="1">
    <location>
        <begin position="388"/>
        <end position="402"/>
    </location>
</feature>
<protein>
    <submittedName>
        <fullName evidence="2 3">Uncharacterized protein</fullName>
    </submittedName>
</protein>
<evidence type="ECO:0000256" key="1">
    <source>
        <dbReference type="SAM" id="MobiDB-lite"/>
    </source>
</evidence>
<evidence type="ECO:0000313" key="4">
    <source>
        <dbReference type="Proteomes" id="UP000014760"/>
    </source>
</evidence>
<dbReference type="EMBL" id="AMQN01011961">
    <property type="status" value="NOT_ANNOTATED_CDS"/>
    <property type="molecule type" value="Genomic_DNA"/>
</dbReference>
<dbReference type="Proteomes" id="UP000014760">
    <property type="component" value="Unassembled WGS sequence"/>
</dbReference>
<keyword evidence="4" id="KW-1185">Reference proteome</keyword>
<gene>
    <name evidence="2" type="ORF">CAPTEDRAFT_187497</name>
</gene>
<dbReference type="AlphaFoldDB" id="R7TMR4"/>
<accession>R7TMR4</accession>
<feature type="region of interest" description="Disordered" evidence="1">
    <location>
        <begin position="387"/>
        <end position="407"/>
    </location>
</feature>
<name>R7TMR4_CAPTE</name>